<feature type="transmembrane region" description="Helical" evidence="14">
    <location>
        <begin position="148"/>
        <end position="168"/>
    </location>
</feature>
<keyword evidence="9 13" id="KW-0472">Membrane</keyword>
<dbReference type="InterPro" id="IPR033118">
    <property type="entry name" value="EXPERA"/>
</dbReference>
<organism evidence="16 17">
    <name type="scientific">Branchiostoma floridae</name>
    <name type="common">Florida lancelet</name>
    <name type="synonym">Amphioxus</name>
    <dbReference type="NCBI Taxonomy" id="7739"/>
    <lineage>
        <taxon>Eukaryota</taxon>
        <taxon>Metazoa</taxon>
        <taxon>Chordata</taxon>
        <taxon>Cephalochordata</taxon>
        <taxon>Leptocardii</taxon>
        <taxon>Amphioxiformes</taxon>
        <taxon>Branchiostomatidae</taxon>
        <taxon>Branchiostoma</taxon>
    </lineage>
</organism>
<keyword evidence="4 13" id="KW-0812">Transmembrane</keyword>
<evidence type="ECO:0000256" key="12">
    <source>
        <dbReference type="ARBA" id="ARBA00023235"/>
    </source>
</evidence>
<keyword evidence="7" id="KW-0756">Sterol biosynthesis</keyword>
<dbReference type="InterPro" id="IPR007905">
    <property type="entry name" value="EBP"/>
</dbReference>
<keyword evidence="10" id="KW-1207">Sterol metabolism</keyword>
<comment type="similarity">
    <text evidence="2">Belongs to the EBP family.</text>
</comment>
<dbReference type="GO" id="GO:0016020">
    <property type="term" value="C:membrane"/>
    <property type="evidence" value="ECO:0007669"/>
    <property type="project" value="UniProtKB-SubCell"/>
</dbReference>
<keyword evidence="11" id="KW-0753">Steroid metabolism</keyword>
<evidence type="ECO:0000256" key="5">
    <source>
        <dbReference type="ARBA" id="ARBA00022955"/>
    </source>
</evidence>
<evidence type="ECO:0000313" key="16">
    <source>
        <dbReference type="Proteomes" id="UP000001554"/>
    </source>
</evidence>
<evidence type="ECO:0000256" key="10">
    <source>
        <dbReference type="ARBA" id="ARBA00023166"/>
    </source>
</evidence>
<dbReference type="AlphaFoldDB" id="A0A9J7MQN8"/>
<keyword evidence="6 13" id="KW-1133">Transmembrane helix</keyword>
<evidence type="ECO:0000256" key="6">
    <source>
        <dbReference type="ARBA" id="ARBA00022989"/>
    </source>
</evidence>
<feature type="transmembrane region" description="Helical" evidence="14">
    <location>
        <begin position="61"/>
        <end position="79"/>
    </location>
</feature>
<dbReference type="PANTHER" id="PTHR14207:SF0">
    <property type="entry name" value="3-BETA-HYDROXYSTEROID-DELTA(8),DELTA(7)-ISOMERASE"/>
    <property type="match status" value="1"/>
</dbReference>
<evidence type="ECO:0000256" key="2">
    <source>
        <dbReference type="ARBA" id="ARBA00008337"/>
    </source>
</evidence>
<dbReference type="Proteomes" id="UP000001554">
    <property type="component" value="Chromosome 5"/>
</dbReference>
<keyword evidence="3" id="KW-0444">Lipid biosynthesis</keyword>
<keyword evidence="12" id="KW-0413">Isomerase</keyword>
<feature type="transmembrane region" description="Helical" evidence="14">
    <location>
        <begin position="119"/>
        <end position="141"/>
    </location>
</feature>
<dbReference type="Pfam" id="PF05241">
    <property type="entry name" value="EBP"/>
    <property type="match status" value="1"/>
</dbReference>
<evidence type="ECO:0000256" key="11">
    <source>
        <dbReference type="ARBA" id="ARBA00023221"/>
    </source>
</evidence>
<accession>A0A9J7MQN8</accession>
<evidence type="ECO:0000256" key="13">
    <source>
        <dbReference type="PROSITE-ProRule" id="PRU01087"/>
    </source>
</evidence>
<evidence type="ECO:0000256" key="4">
    <source>
        <dbReference type="ARBA" id="ARBA00022692"/>
    </source>
</evidence>
<evidence type="ECO:0000256" key="1">
    <source>
        <dbReference type="ARBA" id="ARBA00004141"/>
    </source>
</evidence>
<reference evidence="17" key="2">
    <citation type="submission" date="2025-08" db="UniProtKB">
        <authorList>
            <consortium name="RefSeq"/>
        </authorList>
    </citation>
    <scope>IDENTIFICATION</scope>
    <source>
        <strain evidence="17">S238N-H82</strain>
        <tissue evidence="17">Testes</tissue>
    </source>
</reference>
<name>A0A9J7MQN8_BRAFL</name>
<comment type="subcellular location">
    <subcellularLocation>
        <location evidence="1">Membrane</location>
        <topology evidence="1">Multi-pass membrane protein</topology>
    </subcellularLocation>
</comment>
<evidence type="ECO:0000256" key="7">
    <source>
        <dbReference type="ARBA" id="ARBA00023011"/>
    </source>
</evidence>
<keyword evidence="5" id="KW-0752">Steroid biosynthesis</keyword>
<feature type="domain" description="EXPERA" evidence="15">
    <location>
        <begin position="61"/>
        <end position="204"/>
    </location>
</feature>
<protein>
    <submittedName>
        <fullName evidence="17">3-beta-hydroxysteroid-Delta(8), Delta(7)-isomerase-like isoform X2</fullName>
    </submittedName>
</protein>
<reference evidence="16" key="1">
    <citation type="journal article" date="2020" name="Nat. Ecol. Evol.">
        <title>Deeply conserved synteny resolves early events in vertebrate evolution.</title>
        <authorList>
            <person name="Simakov O."/>
            <person name="Marletaz F."/>
            <person name="Yue J.X."/>
            <person name="O'Connell B."/>
            <person name="Jenkins J."/>
            <person name="Brandt A."/>
            <person name="Calef R."/>
            <person name="Tung C.H."/>
            <person name="Huang T.K."/>
            <person name="Schmutz J."/>
            <person name="Satoh N."/>
            <person name="Yu J.K."/>
            <person name="Putnam N.H."/>
            <person name="Green R.E."/>
            <person name="Rokhsar D.S."/>
        </authorList>
    </citation>
    <scope>NUCLEOTIDE SEQUENCE [LARGE SCALE GENOMIC DNA]</scope>
    <source>
        <strain evidence="16">S238N-H82</strain>
    </source>
</reference>
<keyword evidence="16" id="KW-1185">Reference proteome</keyword>
<evidence type="ECO:0000313" key="17">
    <source>
        <dbReference type="RefSeq" id="XP_035675740.1"/>
    </source>
</evidence>
<dbReference type="PROSITE" id="PS51751">
    <property type="entry name" value="EXPERA"/>
    <property type="match status" value="1"/>
</dbReference>
<evidence type="ECO:0000259" key="15">
    <source>
        <dbReference type="PROSITE" id="PS51751"/>
    </source>
</evidence>
<proteinExistence type="inferred from homology"/>
<dbReference type="GO" id="GO:0047750">
    <property type="term" value="F:cholestenol delta-isomerase activity"/>
    <property type="evidence" value="ECO:0007669"/>
    <property type="project" value="InterPro"/>
</dbReference>
<dbReference type="GO" id="GO:0016126">
    <property type="term" value="P:sterol biosynthetic process"/>
    <property type="evidence" value="ECO:0007669"/>
    <property type="project" value="UniProtKB-KW"/>
</dbReference>
<evidence type="ECO:0000256" key="3">
    <source>
        <dbReference type="ARBA" id="ARBA00022516"/>
    </source>
</evidence>
<dbReference type="GeneID" id="118415339"/>
<gene>
    <name evidence="17" type="primary">LOC118415339</name>
</gene>
<sequence length="228" mass="25872">MAENVSTHPYLPQGLKLPCRYVENDKSIQELLGVFFGLTALVMVSTWIYSGSSAKVKLSTGQRLTVCWFVLCGCIHLILEGWFSVFHNSIAGDQSFLSQLWKEYSKADSRYVSADNFTVVMESITAFLEGPGSFLAAWAILENKPSRYLLQLLVSTGQLYGDILYYTIEYKDGFIHGPMWHPLYFWFYFMFLNSFWIVIPFCLLVQSCGKVSQAQSALDKTGAGKKRK</sequence>
<dbReference type="RefSeq" id="XP_035675740.1">
    <property type="nucleotide sequence ID" value="XM_035819847.1"/>
</dbReference>
<evidence type="ECO:0000256" key="9">
    <source>
        <dbReference type="ARBA" id="ARBA00023136"/>
    </source>
</evidence>
<dbReference type="PANTHER" id="PTHR14207">
    <property type="entry name" value="STEROL ISOMERASE"/>
    <property type="match status" value="1"/>
</dbReference>
<feature type="transmembrane region" description="Helical" evidence="14">
    <location>
        <begin position="183"/>
        <end position="205"/>
    </location>
</feature>
<evidence type="ECO:0000256" key="14">
    <source>
        <dbReference type="SAM" id="Phobius"/>
    </source>
</evidence>
<feature type="transmembrane region" description="Helical" evidence="14">
    <location>
        <begin position="31"/>
        <end position="49"/>
    </location>
</feature>
<keyword evidence="8" id="KW-0443">Lipid metabolism</keyword>
<evidence type="ECO:0000256" key="8">
    <source>
        <dbReference type="ARBA" id="ARBA00023098"/>
    </source>
</evidence>